<keyword evidence="5" id="KW-1185">Reference proteome</keyword>
<dbReference type="GO" id="GO:0016787">
    <property type="term" value="F:hydrolase activity"/>
    <property type="evidence" value="ECO:0007669"/>
    <property type="project" value="UniProtKB-KW"/>
</dbReference>
<dbReference type="AlphaFoldDB" id="A0A5J5AGW9"/>
<dbReference type="PANTHER" id="PTHR22975">
    <property type="entry name" value="UBIQUITIN SPECIFIC PROTEINASE"/>
    <property type="match status" value="1"/>
</dbReference>
<evidence type="ECO:0000313" key="5">
    <source>
        <dbReference type="Proteomes" id="UP000325577"/>
    </source>
</evidence>
<feature type="compositionally biased region" description="Basic and acidic residues" evidence="3">
    <location>
        <begin position="388"/>
        <end position="398"/>
    </location>
</feature>
<dbReference type="Proteomes" id="UP000325577">
    <property type="component" value="Linkage Group LG2"/>
</dbReference>
<sequence length="494" mass="55313">MISRFARQHYYCFAYRHYYEQWNMFDDETEKVSSSPPFSDTDSMGLTSLAHISRYPAISVILLKHQPTAQSDSDCPSLSEIDTGFCRFLLIWRNWKMNLIVNFGPSCPLCGHPCWHTSTIWLTKIRQRNQMLQKHLEKRKAEETLEYQRQIDNEAKLEQLGEQNKKGCGTIRAKLAERVPVLYFGREPVRLGKKVPVVYYGRIPVKVGETVPIVYSKPSNAGGPVTQSGVRNLNSWKSTDISCSHPNQYVELDDPDVSQRTRIRHTMIIRSEGQIHRPDKDAPPSPPPPADASGPSTAVGASTSSSQPRPSPSALPQQPWTIQTGFTGRQIENEAKREKFDEQNKKACGTIPAKAQTVPVIYFGTIAEKFGEAVPVVYSKPSDVGEPATRHSGDKYSDGWKSSSTDMQSEAVAPTSLRIGLSNLYPDRNFFQVIMHAEMNELLKLVEMNDQLACDPEAGGCEKFNFSGWQTSCESAKDISLTALTTEIDIGVPY</sequence>
<keyword evidence="1" id="KW-0833">Ubl conjugation pathway</keyword>
<dbReference type="InterPro" id="IPR052398">
    <property type="entry name" value="Ubiquitin_hydrolase_53/54"/>
</dbReference>
<protein>
    <submittedName>
        <fullName evidence="4">Uncharacterized protein</fullName>
    </submittedName>
</protein>
<reference evidence="4 5" key="1">
    <citation type="submission" date="2019-09" db="EMBL/GenBank/DDBJ databases">
        <title>A chromosome-level genome assembly of the Chinese tupelo Nyssa sinensis.</title>
        <authorList>
            <person name="Yang X."/>
            <person name="Kang M."/>
            <person name="Yang Y."/>
            <person name="Xiong H."/>
            <person name="Wang M."/>
            <person name="Zhang Z."/>
            <person name="Wang Z."/>
            <person name="Wu H."/>
            <person name="Ma T."/>
            <person name="Liu J."/>
            <person name="Xi Z."/>
        </authorList>
    </citation>
    <scope>NUCLEOTIDE SEQUENCE [LARGE SCALE GENOMIC DNA]</scope>
    <source>
        <strain evidence="4">J267</strain>
        <tissue evidence="4">Leaf</tissue>
    </source>
</reference>
<evidence type="ECO:0000256" key="2">
    <source>
        <dbReference type="ARBA" id="ARBA00022801"/>
    </source>
</evidence>
<organism evidence="4 5">
    <name type="scientific">Nyssa sinensis</name>
    <dbReference type="NCBI Taxonomy" id="561372"/>
    <lineage>
        <taxon>Eukaryota</taxon>
        <taxon>Viridiplantae</taxon>
        <taxon>Streptophyta</taxon>
        <taxon>Embryophyta</taxon>
        <taxon>Tracheophyta</taxon>
        <taxon>Spermatophyta</taxon>
        <taxon>Magnoliopsida</taxon>
        <taxon>eudicotyledons</taxon>
        <taxon>Gunneridae</taxon>
        <taxon>Pentapetalae</taxon>
        <taxon>asterids</taxon>
        <taxon>Cornales</taxon>
        <taxon>Nyssaceae</taxon>
        <taxon>Nyssa</taxon>
    </lineage>
</organism>
<name>A0A5J5AGW9_9ASTE</name>
<feature type="compositionally biased region" description="Basic and acidic residues" evidence="3">
    <location>
        <begin position="273"/>
        <end position="282"/>
    </location>
</feature>
<dbReference type="PANTHER" id="PTHR22975:SF9">
    <property type="entry name" value="ECHINUS SPLICE FORM 3"/>
    <property type="match status" value="1"/>
</dbReference>
<evidence type="ECO:0000313" key="4">
    <source>
        <dbReference type="EMBL" id="KAA8530305.1"/>
    </source>
</evidence>
<accession>A0A5J5AGW9</accession>
<gene>
    <name evidence="4" type="ORF">F0562_005014</name>
</gene>
<dbReference type="OrthoDB" id="205782at2759"/>
<evidence type="ECO:0000256" key="1">
    <source>
        <dbReference type="ARBA" id="ARBA00022786"/>
    </source>
</evidence>
<proteinExistence type="predicted"/>
<evidence type="ECO:0000256" key="3">
    <source>
        <dbReference type="SAM" id="MobiDB-lite"/>
    </source>
</evidence>
<feature type="compositionally biased region" description="Low complexity" evidence="3">
    <location>
        <begin position="291"/>
        <end position="319"/>
    </location>
</feature>
<feature type="region of interest" description="Disordered" evidence="3">
    <location>
        <begin position="382"/>
        <end position="403"/>
    </location>
</feature>
<feature type="region of interest" description="Disordered" evidence="3">
    <location>
        <begin position="268"/>
        <end position="323"/>
    </location>
</feature>
<dbReference type="EMBL" id="CM018043">
    <property type="protein sequence ID" value="KAA8530305.1"/>
    <property type="molecule type" value="Genomic_DNA"/>
</dbReference>
<keyword evidence="2" id="KW-0378">Hydrolase</keyword>